<evidence type="ECO:0000256" key="3">
    <source>
        <dbReference type="ARBA" id="ARBA00022475"/>
    </source>
</evidence>
<keyword evidence="10" id="KW-1185">Reference proteome</keyword>
<evidence type="ECO:0000256" key="7">
    <source>
        <dbReference type="SAM" id="Phobius"/>
    </source>
</evidence>
<evidence type="ECO:0000256" key="4">
    <source>
        <dbReference type="ARBA" id="ARBA00022692"/>
    </source>
</evidence>
<keyword evidence="6 7" id="KW-0472">Membrane</keyword>
<evidence type="ECO:0000256" key="6">
    <source>
        <dbReference type="ARBA" id="ARBA00023136"/>
    </source>
</evidence>
<dbReference type="GO" id="GO:0005886">
    <property type="term" value="C:plasma membrane"/>
    <property type="evidence" value="ECO:0007669"/>
    <property type="project" value="UniProtKB-SubCell"/>
</dbReference>
<dbReference type="Proteomes" id="UP000503018">
    <property type="component" value="Chromosome"/>
</dbReference>
<name>A0A6M4AWK1_9SPHN</name>
<keyword evidence="4 7" id="KW-0812">Transmembrane</keyword>
<feature type="transmembrane region" description="Helical" evidence="7">
    <location>
        <begin position="134"/>
        <end position="151"/>
    </location>
</feature>
<evidence type="ECO:0000313" key="9">
    <source>
        <dbReference type="EMBL" id="QJQ33493.1"/>
    </source>
</evidence>
<dbReference type="Pfam" id="PF03458">
    <property type="entry name" value="Gly_transporter"/>
    <property type="match status" value="2"/>
</dbReference>
<dbReference type="PANTHER" id="PTHR30506:SF3">
    <property type="entry name" value="UPF0126 INNER MEMBRANE PROTEIN YADS-RELATED"/>
    <property type="match status" value="1"/>
</dbReference>
<dbReference type="InterPro" id="IPR005115">
    <property type="entry name" value="Gly_transporter"/>
</dbReference>
<feature type="transmembrane region" description="Helical" evidence="7">
    <location>
        <begin position="191"/>
        <end position="213"/>
    </location>
</feature>
<keyword evidence="3" id="KW-1003">Cell membrane</keyword>
<feature type="transmembrane region" description="Helical" evidence="7">
    <location>
        <begin position="41"/>
        <end position="62"/>
    </location>
</feature>
<sequence>MTALSQAASVAIEALPLLDMVGTAVFALSGALAAARQRQTLVTFSFFALVTGVGGGTMRDLMIGAPVFWVHADWVPLTCLAMAFLVWFTPERWWAGPRGDYRALDWADAIGLAAYAVFGTAKALSYGIGPLPAALMGVITACVGGILRDVLAGRPSIIIRPELYVTAAALSAGLFAALLAFGMMWQPAALIATLAGFILRALAIHKGLALPAYRR</sequence>
<feature type="transmembrane region" description="Helical" evidence="7">
    <location>
        <begin position="109"/>
        <end position="128"/>
    </location>
</feature>
<dbReference type="PANTHER" id="PTHR30506">
    <property type="entry name" value="INNER MEMBRANE PROTEIN"/>
    <property type="match status" value="1"/>
</dbReference>
<gene>
    <name evidence="9" type="ORF">GV829_01245</name>
</gene>
<feature type="transmembrane region" description="Helical" evidence="7">
    <location>
        <begin position="68"/>
        <end position="88"/>
    </location>
</feature>
<dbReference type="KEGG" id="slan:GV829_01245"/>
<protein>
    <submittedName>
        <fullName evidence="9">Trimeric intracellular cation channel family protein</fullName>
    </submittedName>
</protein>
<evidence type="ECO:0000256" key="2">
    <source>
        <dbReference type="ARBA" id="ARBA00008193"/>
    </source>
</evidence>
<dbReference type="EMBL" id="CP053015">
    <property type="protein sequence ID" value="QJQ33493.1"/>
    <property type="molecule type" value="Genomic_DNA"/>
</dbReference>
<reference evidence="9 10" key="1">
    <citation type="submission" date="2020-01" db="EMBL/GenBank/DDBJ databases">
        <title>Sphingomonas sp. strain CSW-10.</title>
        <authorList>
            <person name="Chen W.-M."/>
        </authorList>
    </citation>
    <scope>NUCLEOTIDE SEQUENCE [LARGE SCALE GENOMIC DNA]</scope>
    <source>
        <strain evidence="9 10">CSW-10</strain>
    </source>
</reference>
<organism evidence="9 10">
    <name type="scientific">Sphingomonas lacunae</name>
    <dbReference type="NCBI Taxonomy" id="2698828"/>
    <lineage>
        <taxon>Bacteria</taxon>
        <taxon>Pseudomonadati</taxon>
        <taxon>Pseudomonadota</taxon>
        <taxon>Alphaproteobacteria</taxon>
        <taxon>Sphingomonadales</taxon>
        <taxon>Sphingomonadaceae</taxon>
        <taxon>Sphingomonas</taxon>
    </lineage>
</organism>
<feature type="transmembrane region" description="Helical" evidence="7">
    <location>
        <begin position="163"/>
        <end position="185"/>
    </location>
</feature>
<evidence type="ECO:0000256" key="1">
    <source>
        <dbReference type="ARBA" id="ARBA00004651"/>
    </source>
</evidence>
<feature type="domain" description="Glycine transporter" evidence="8">
    <location>
        <begin position="17"/>
        <end position="89"/>
    </location>
</feature>
<comment type="similarity">
    <text evidence="2">Belongs to the UPF0126 family.</text>
</comment>
<feature type="domain" description="Glycine transporter" evidence="8">
    <location>
        <begin position="106"/>
        <end position="178"/>
    </location>
</feature>
<dbReference type="RefSeq" id="WP_169947797.1">
    <property type="nucleotide sequence ID" value="NZ_CP053015.1"/>
</dbReference>
<comment type="subcellular location">
    <subcellularLocation>
        <location evidence="1">Cell membrane</location>
        <topology evidence="1">Multi-pass membrane protein</topology>
    </subcellularLocation>
</comment>
<accession>A0A6M4AWK1</accession>
<feature type="transmembrane region" description="Helical" evidence="7">
    <location>
        <begin position="14"/>
        <end position="34"/>
    </location>
</feature>
<evidence type="ECO:0000259" key="8">
    <source>
        <dbReference type="Pfam" id="PF03458"/>
    </source>
</evidence>
<evidence type="ECO:0000313" key="10">
    <source>
        <dbReference type="Proteomes" id="UP000503018"/>
    </source>
</evidence>
<proteinExistence type="inferred from homology"/>
<keyword evidence="5 7" id="KW-1133">Transmembrane helix</keyword>
<dbReference type="AlphaFoldDB" id="A0A6M4AWK1"/>
<evidence type="ECO:0000256" key="5">
    <source>
        <dbReference type="ARBA" id="ARBA00022989"/>
    </source>
</evidence>